<feature type="signal peptide" evidence="1">
    <location>
        <begin position="1"/>
        <end position="25"/>
    </location>
</feature>
<name>A0A1H1GVR7_9ACTN</name>
<sequence length="221" mass="24348">MKFRITLLTSAFTLSAVIVPAIADAAEAPAESRTVRGAAAPPPPPAVAVARDLLDTLEVAEPGSLEGYSRARFPHWVTIEGTCNTREIVLRRDGQNVTTDAECRAVSGVWESPYDGATWTDASDVDIDHMVPLAEAWRSGAASWSQTERRGFANDLESSQLWAVTDHVNQAKGDKDPARWRPPLRTFHCEYARSWIEVKAKWRLSVDASEKEALREMLGTC</sequence>
<evidence type="ECO:0000313" key="3">
    <source>
        <dbReference type="EMBL" id="SDR16988.1"/>
    </source>
</evidence>
<dbReference type="PANTHER" id="PTHR24094:SF15">
    <property type="entry name" value="AMP-DEPENDENT SYNTHETASE_LIGASE DOMAIN-CONTAINING PROTEIN-RELATED"/>
    <property type="match status" value="1"/>
</dbReference>
<dbReference type="STRING" id="35622.SAMN04489764_3841"/>
<dbReference type="RefSeq" id="WP_093260691.1">
    <property type="nucleotide sequence ID" value="NZ_FNKK01000002.1"/>
</dbReference>
<evidence type="ECO:0000259" key="2">
    <source>
        <dbReference type="Pfam" id="PF07510"/>
    </source>
</evidence>
<dbReference type="AlphaFoldDB" id="A0A1H1GVR7"/>
<feature type="domain" description="GmrSD restriction endonucleases C-terminal" evidence="2">
    <location>
        <begin position="103"/>
        <end position="216"/>
    </location>
</feature>
<dbReference type="EMBL" id="FNKK01000002">
    <property type="protein sequence ID" value="SDR16988.1"/>
    <property type="molecule type" value="Genomic_DNA"/>
</dbReference>
<protein>
    <recommendedName>
        <fullName evidence="2">GmrSD restriction endonucleases C-terminal domain-containing protein</fullName>
    </recommendedName>
</protein>
<proteinExistence type="predicted"/>
<feature type="chain" id="PRO_5011496075" description="GmrSD restriction endonucleases C-terminal domain-containing protein" evidence="1">
    <location>
        <begin position="26"/>
        <end position="221"/>
    </location>
</feature>
<dbReference type="Pfam" id="PF07510">
    <property type="entry name" value="GmrSD_C"/>
    <property type="match status" value="1"/>
</dbReference>
<evidence type="ECO:0000313" key="4">
    <source>
        <dbReference type="Proteomes" id="UP000217103"/>
    </source>
</evidence>
<keyword evidence="4" id="KW-1185">Reference proteome</keyword>
<accession>A0A1H1GVR7</accession>
<keyword evidence="1" id="KW-0732">Signal</keyword>
<dbReference type="InterPro" id="IPR011089">
    <property type="entry name" value="GmrSD_C"/>
</dbReference>
<reference evidence="3 4" key="1">
    <citation type="submission" date="2016-10" db="EMBL/GenBank/DDBJ databases">
        <authorList>
            <person name="de Groot N.N."/>
        </authorList>
    </citation>
    <scope>NUCLEOTIDE SEQUENCE [LARGE SCALE GENOMIC DNA]</scope>
    <source>
        <strain evidence="3 4">DSM 43794</strain>
    </source>
</reference>
<dbReference type="OrthoDB" id="5196645at2"/>
<dbReference type="Proteomes" id="UP000217103">
    <property type="component" value="Unassembled WGS sequence"/>
</dbReference>
<gene>
    <name evidence="3" type="ORF">SAMN04489764_3841</name>
</gene>
<organism evidence="3 4">
    <name type="scientific">Thermostaphylospora chromogena</name>
    <dbReference type="NCBI Taxonomy" id="35622"/>
    <lineage>
        <taxon>Bacteria</taxon>
        <taxon>Bacillati</taxon>
        <taxon>Actinomycetota</taxon>
        <taxon>Actinomycetes</taxon>
        <taxon>Streptosporangiales</taxon>
        <taxon>Thermomonosporaceae</taxon>
        <taxon>Thermostaphylospora</taxon>
    </lineage>
</organism>
<dbReference type="PANTHER" id="PTHR24094">
    <property type="entry name" value="SECRETED PROTEIN"/>
    <property type="match status" value="1"/>
</dbReference>
<evidence type="ECO:0000256" key="1">
    <source>
        <dbReference type="SAM" id="SignalP"/>
    </source>
</evidence>